<organism evidence="1 2">
    <name type="scientific">Neptunomonas concharum</name>
    <dbReference type="NCBI Taxonomy" id="1031538"/>
    <lineage>
        <taxon>Bacteria</taxon>
        <taxon>Pseudomonadati</taxon>
        <taxon>Pseudomonadota</taxon>
        <taxon>Gammaproteobacteria</taxon>
        <taxon>Oceanospirillales</taxon>
        <taxon>Oceanospirillaceae</taxon>
        <taxon>Neptunomonas</taxon>
    </lineage>
</organism>
<gene>
    <name evidence="1" type="ORF">F0U83_11550</name>
</gene>
<dbReference type="RefSeq" id="WP_138987060.1">
    <property type="nucleotide sequence ID" value="NZ_CP043869.1"/>
</dbReference>
<keyword evidence="2" id="KW-1185">Reference proteome</keyword>
<dbReference type="NCBIfam" id="NF041512">
    <property type="entry name" value="PA2817_fam"/>
    <property type="match status" value="1"/>
</dbReference>
<protein>
    <submittedName>
        <fullName evidence="1">Dehydrogenase</fullName>
    </submittedName>
</protein>
<reference evidence="1 2" key="1">
    <citation type="journal article" date="2019" name="Biochem. Eng. J.">
        <title>Metabolic engineering of the marine bacteria Neptunomonas concharum for the production of acetoin and meso-2,3-butanediol from acetate.</title>
        <authorList>
            <person name="Li W."/>
            <person name="Pu N."/>
            <person name="Liu C.-X."/>
            <person name="Yuan Q.-P."/>
            <person name="Li Z.-J."/>
        </authorList>
    </citation>
    <scope>NUCLEOTIDE SEQUENCE [LARGE SCALE GENOMIC DNA]</scope>
    <source>
        <strain evidence="1 2">JCM17730</strain>
    </source>
</reference>
<dbReference type="InterPro" id="IPR048156">
    <property type="entry name" value="PA2817-like"/>
</dbReference>
<dbReference type="AlphaFoldDB" id="A0A5P1RCE7"/>
<dbReference type="EMBL" id="CP043869">
    <property type="protein sequence ID" value="QEQ97298.1"/>
    <property type="molecule type" value="Genomic_DNA"/>
</dbReference>
<proteinExistence type="predicted"/>
<dbReference type="KEGG" id="ncu:F0U83_11550"/>
<evidence type="ECO:0000313" key="1">
    <source>
        <dbReference type="EMBL" id="QEQ97298.1"/>
    </source>
</evidence>
<evidence type="ECO:0000313" key="2">
    <source>
        <dbReference type="Proteomes" id="UP000324760"/>
    </source>
</evidence>
<dbReference type="Proteomes" id="UP000324760">
    <property type="component" value="Chromosome"/>
</dbReference>
<sequence length="133" mass="15861">MTNNYLQFHLELLQQTYNQLIAFSPFTKEDLAFEDDEFLTQFRTLIASMSDSSNNYIDAGQSLLNRWIRNYPELVPLMPRDLLWFFGGDCLHYMPDEEIEQFQRLDEKRYEAESCGKTFEYSRERALILGLLH</sequence>
<dbReference type="OrthoDB" id="6088965at2"/>
<accession>A0A5P1RCE7</accession>
<name>A0A5P1RCE7_9GAMM</name>